<dbReference type="PANTHER" id="PTHR11592">
    <property type="entry name" value="GLUTATHIONE PEROXIDASE"/>
    <property type="match status" value="1"/>
</dbReference>
<dbReference type="GO" id="GO:0034599">
    <property type="term" value="P:cellular response to oxidative stress"/>
    <property type="evidence" value="ECO:0007669"/>
    <property type="project" value="TreeGrafter"/>
</dbReference>
<dbReference type="Gene3D" id="3.40.30.10">
    <property type="entry name" value="Glutaredoxin"/>
    <property type="match status" value="1"/>
</dbReference>
<dbReference type="KEGG" id="rtu:PR017_16545"/>
<dbReference type="Pfam" id="PF00255">
    <property type="entry name" value="GSHPx"/>
    <property type="match status" value="1"/>
</dbReference>
<dbReference type="PROSITE" id="PS00460">
    <property type="entry name" value="GLUTATHIONE_PEROXID_1"/>
    <property type="match status" value="1"/>
</dbReference>
<dbReference type="InterPro" id="IPR000889">
    <property type="entry name" value="Glutathione_peroxidase"/>
</dbReference>
<dbReference type="PROSITE" id="PS51355">
    <property type="entry name" value="GLUTATHIONE_PEROXID_3"/>
    <property type="match status" value="1"/>
</dbReference>
<dbReference type="PRINTS" id="PR01011">
    <property type="entry name" value="GLUTPROXDASE"/>
</dbReference>
<dbReference type="RefSeq" id="WP_111216891.1">
    <property type="nucleotide sequence ID" value="NZ_CP117255.1"/>
</dbReference>
<keyword evidence="3 5" id="KW-0560">Oxidoreductase</keyword>
<sequence>MPETLFDIPLKRADGRAATLNDYRGQVLLVVNVASKCGLTVQYEALEKLYEAKRDRGFTIAAFPANDFKEQEPGSDAEIMTFCQSTYDVQFPIFSKISVKGAAKHPLYKMLTASPVPTTGDGPMRERLKGYGVDTGAASDVLWNFEKFLIGRHGTVVARFAPDVTPDDPRLLSVLDEELVKSA</sequence>
<feature type="active site" evidence="4">
    <location>
        <position position="37"/>
    </location>
</feature>
<dbReference type="PANTHER" id="PTHR11592:SF40">
    <property type="entry name" value="THIOREDOXIN_GLUTATHIONE PEROXIDASE BTUE"/>
    <property type="match status" value="1"/>
</dbReference>
<dbReference type="EMBL" id="CP117255">
    <property type="protein sequence ID" value="WFR95361.1"/>
    <property type="molecule type" value="Genomic_DNA"/>
</dbReference>
<name>A0AAF1K9D4_9HYPH</name>
<evidence type="ECO:0000313" key="6">
    <source>
        <dbReference type="EMBL" id="WFR95361.1"/>
    </source>
</evidence>
<keyword evidence="2 5" id="KW-0575">Peroxidase</keyword>
<dbReference type="FunFam" id="3.40.30.10:FF:000010">
    <property type="entry name" value="Glutathione peroxidase"/>
    <property type="match status" value="1"/>
</dbReference>
<dbReference type="CDD" id="cd00340">
    <property type="entry name" value="GSH_Peroxidase"/>
    <property type="match status" value="1"/>
</dbReference>
<dbReference type="PIRSF" id="PIRSF000303">
    <property type="entry name" value="Glutathion_perox"/>
    <property type="match status" value="1"/>
</dbReference>
<evidence type="ECO:0000313" key="7">
    <source>
        <dbReference type="Proteomes" id="UP000249499"/>
    </source>
</evidence>
<dbReference type="InterPro" id="IPR029759">
    <property type="entry name" value="GPX_AS"/>
</dbReference>
<reference evidence="6 7" key="1">
    <citation type="journal article" date="2018" name="Sci. Rep.">
        <title>Rhizobium tumorigenes sp. nov., a novel plant tumorigenic bacterium isolated from cane gall tumors on thornless blackberry.</title>
        <authorList>
            <person name="Kuzmanovi N."/>
            <person name="Smalla K."/>
            <person name="Gronow S."/>
            <person name="PuBawska J."/>
        </authorList>
    </citation>
    <scope>NUCLEOTIDE SEQUENCE [LARGE SCALE GENOMIC DNA]</scope>
    <source>
        <strain evidence="6 7">1078</strain>
    </source>
</reference>
<comment type="similarity">
    <text evidence="1 5">Belongs to the glutathione peroxidase family.</text>
</comment>
<dbReference type="Proteomes" id="UP000249499">
    <property type="component" value="Chromosome"/>
</dbReference>
<organism evidence="6 7">
    <name type="scientific">Rhizobium tumorigenes</name>
    <dbReference type="NCBI Taxonomy" id="2041385"/>
    <lineage>
        <taxon>Bacteria</taxon>
        <taxon>Pseudomonadati</taxon>
        <taxon>Pseudomonadota</taxon>
        <taxon>Alphaproteobacteria</taxon>
        <taxon>Hyphomicrobiales</taxon>
        <taxon>Rhizobiaceae</taxon>
        <taxon>Rhizobium/Agrobacterium group</taxon>
        <taxon>Rhizobium</taxon>
    </lineage>
</organism>
<evidence type="ECO:0000256" key="3">
    <source>
        <dbReference type="ARBA" id="ARBA00023002"/>
    </source>
</evidence>
<dbReference type="AlphaFoldDB" id="A0AAF1K9D4"/>
<accession>A0AAF1K9D4</accession>
<evidence type="ECO:0000256" key="5">
    <source>
        <dbReference type="RuleBase" id="RU000499"/>
    </source>
</evidence>
<dbReference type="GO" id="GO:0004601">
    <property type="term" value="F:peroxidase activity"/>
    <property type="evidence" value="ECO:0007669"/>
    <property type="project" value="UniProtKB-KW"/>
</dbReference>
<evidence type="ECO:0000256" key="4">
    <source>
        <dbReference type="PIRSR" id="PIRSR000303-1"/>
    </source>
</evidence>
<dbReference type="SUPFAM" id="SSF52833">
    <property type="entry name" value="Thioredoxin-like"/>
    <property type="match status" value="1"/>
</dbReference>
<proteinExistence type="inferred from homology"/>
<protein>
    <recommendedName>
        <fullName evidence="5">Glutathione peroxidase</fullName>
    </recommendedName>
</protein>
<keyword evidence="7" id="KW-1185">Reference proteome</keyword>
<evidence type="ECO:0000256" key="2">
    <source>
        <dbReference type="ARBA" id="ARBA00022559"/>
    </source>
</evidence>
<gene>
    <name evidence="6" type="ORF">PR017_16545</name>
</gene>
<reference evidence="7" key="2">
    <citation type="journal article" date="2023" name="MicrobiologyOpen">
        <title>Genomics of the tumorigenes clade of the family Rhizobiaceae and description of Rhizobium rhododendri sp. nov.</title>
        <authorList>
            <person name="Kuzmanovic N."/>
            <person name="diCenzo G.C."/>
            <person name="Bunk B."/>
            <person name="Sproeer C."/>
            <person name="Fruehling A."/>
            <person name="Neumann-Schaal M."/>
            <person name="Overmann J."/>
            <person name="Smalla K."/>
        </authorList>
    </citation>
    <scope>NUCLEOTIDE SEQUENCE [LARGE SCALE GENOMIC DNA]</scope>
    <source>
        <strain evidence="7">1078</strain>
    </source>
</reference>
<evidence type="ECO:0000256" key="1">
    <source>
        <dbReference type="ARBA" id="ARBA00006926"/>
    </source>
</evidence>
<dbReference type="InterPro" id="IPR036249">
    <property type="entry name" value="Thioredoxin-like_sf"/>
</dbReference>